<reference evidence="2" key="2">
    <citation type="journal article" date="2014" name="ISME J.">
        <title>Microbial stratification in low pH oxic and suboxic macroscopic growths along an acid mine drainage.</title>
        <authorList>
            <person name="Mendez-Garcia C."/>
            <person name="Mesa V."/>
            <person name="Sprenger R.R."/>
            <person name="Richter M."/>
            <person name="Diez M.S."/>
            <person name="Solano J."/>
            <person name="Bargiela R."/>
            <person name="Golyshina O.V."/>
            <person name="Manteca A."/>
            <person name="Ramos J.L."/>
            <person name="Gallego J.R."/>
            <person name="Llorente I."/>
            <person name="Martins Dos Santos V.A."/>
            <person name="Jensen O.N."/>
            <person name="Pelaez A.I."/>
            <person name="Sanchez J."/>
            <person name="Ferrer M."/>
        </authorList>
    </citation>
    <scope>NUCLEOTIDE SEQUENCE</scope>
</reference>
<dbReference type="InterPro" id="IPR042239">
    <property type="entry name" value="Nop_C"/>
</dbReference>
<accession>T0YE33</accession>
<dbReference type="Gene3D" id="1.10.246.90">
    <property type="entry name" value="Nop domain"/>
    <property type="match status" value="1"/>
</dbReference>
<proteinExistence type="predicted"/>
<comment type="caution">
    <text evidence="2">The sequence shown here is derived from an EMBL/GenBank/DDBJ whole genome shotgun (WGS) entry which is preliminary data.</text>
</comment>
<evidence type="ECO:0000259" key="1">
    <source>
        <dbReference type="PROSITE" id="PS51358"/>
    </source>
</evidence>
<protein>
    <submittedName>
        <fullName evidence="2">Pre-mRNA splicing protein</fullName>
    </submittedName>
</protein>
<sequence length="165" mass="18474">RGEIPETAEKESRNIPDIRTLMLEFGKERIKESRTEDRFLIRFYNLKTELDRIINLYFERVSGFGAFAGRLLDDMDPCALFRELPGIMGDGPDSKIVESISQTGKKLCDMRGELVTFMKDQVQVIMPNVSSIAGTDLAMDLLASGKSLQHLAEFPASTIQVLGAE</sequence>
<dbReference type="InterPro" id="IPR036070">
    <property type="entry name" value="Nop_dom_sf"/>
</dbReference>
<dbReference type="InterPro" id="IPR002687">
    <property type="entry name" value="Nop_dom"/>
</dbReference>
<dbReference type="AlphaFoldDB" id="T0YE33"/>
<dbReference type="SUPFAM" id="SSF89124">
    <property type="entry name" value="Nop domain"/>
    <property type="match status" value="1"/>
</dbReference>
<evidence type="ECO:0000313" key="2">
    <source>
        <dbReference type="EMBL" id="EQD31428.1"/>
    </source>
</evidence>
<dbReference type="EMBL" id="AUZY01012133">
    <property type="protein sequence ID" value="EQD31428.1"/>
    <property type="molecule type" value="Genomic_DNA"/>
</dbReference>
<feature type="domain" description="Nop" evidence="1">
    <location>
        <begin position="125"/>
        <end position="165"/>
    </location>
</feature>
<feature type="non-terminal residue" evidence="2">
    <location>
        <position position="1"/>
    </location>
</feature>
<gene>
    <name evidence="2" type="ORF">B1B_18142</name>
</gene>
<dbReference type="Pfam" id="PF01798">
    <property type="entry name" value="Nop"/>
    <property type="match status" value="1"/>
</dbReference>
<reference evidence="2" key="1">
    <citation type="submission" date="2013-08" db="EMBL/GenBank/DDBJ databases">
        <authorList>
            <person name="Mendez C."/>
            <person name="Richter M."/>
            <person name="Ferrer M."/>
            <person name="Sanchez J."/>
        </authorList>
    </citation>
    <scope>NUCLEOTIDE SEQUENCE</scope>
</reference>
<feature type="non-terminal residue" evidence="2">
    <location>
        <position position="165"/>
    </location>
</feature>
<name>T0YE33_9ZZZZ</name>
<dbReference type="PROSITE" id="PS51358">
    <property type="entry name" value="NOP"/>
    <property type="match status" value="1"/>
</dbReference>
<organism evidence="2">
    <name type="scientific">mine drainage metagenome</name>
    <dbReference type="NCBI Taxonomy" id="410659"/>
    <lineage>
        <taxon>unclassified sequences</taxon>
        <taxon>metagenomes</taxon>
        <taxon>ecological metagenomes</taxon>
    </lineage>
</organism>